<keyword evidence="4 13" id="KW-0138">CF(0)</keyword>
<dbReference type="InterPro" id="IPR000454">
    <property type="entry name" value="ATP_synth_F0_csu"/>
</dbReference>
<name>A0ABU0YGW5_9PROT</name>
<dbReference type="EMBL" id="JAUYVI010000002">
    <property type="protein sequence ID" value="MDQ7246965.1"/>
    <property type="molecule type" value="Genomic_DNA"/>
</dbReference>
<feature type="site" description="Reversibly protonated during proton transport" evidence="13">
    <location>
        <position position="58"/>
    </location>
</feature>
<dbReference type="PANTHER" id="PTHR10031:SF0">
    <property type="entry name" value="ATPASE PROTEIN 9"/>
    <property type="match status" value="1"/>
</dbReference>
<evidence type="ECO:0000256" key="6">
    <source>
        <dbReference type="ARBA" id="ARBA00022781"/>
    </source>
</evidence>
<evidence type="ECO:0000256" key="4">
    <source>
        <dbReference type="ARBA" id="ARBA00022547"/>
    </source>
</evidence>
<dbReference type="InterPro" id="IPR038662">
    <property type="entry name" value="ATP_synth_F0_csu_sf"/>
</dbReference>
<evidence type="ECO:0000256" key="10">
    <source>
        <dbReference type="ARBA" id="ARBA00023136"/>
    </source>
</evidence>
<comment type="caution">
    <text evidence="15">The sequence shown here is derived from an EMBL/GenBank/DDBJ whole genome shotgun (WGS) entry which is preliminary data.</text>
</comment>
<evidence type="ECO:0000256" key="5">
    <source>
        <dbReference type="ARBA" id="ARBA00022692"/>
    </source>
</evidence>
<feature type="transmembrane region" description="Helical" evidence="13">
    <location>
        <begin position="51"/>
        <end position="73"/>
    </location>
</feature>
<organism evidence="15 16">
    <name type="scientific">Dongia sedimenti</name>
    <dbReference type="NCBI Taxonomy" id="3064282"/>
    <lineage>
        <taxon>Bacteria</taxon>
        <taxon>Pseudomonadati</taxon>
        <taxon>Pseudomonadota</taxon>
        <taxon>Alphaproteobacteria</taxon>
        <taxon>Rhodospirillales</taxon>
        <taxon>Dongiaceae</taxon>
        <taxon>Dongia</taxon>
    </lineage>
</organism>
<proteinExistence type="inferred from homology"/>
<evidence type="ECO:0000256" key="8">
    <source>
        <dbReference type="ARBA" id="ARBA00023065"/>
    </source>
</evidence>
<evidence type="ECO:0000256" key="13">
    <source>
        <dbReference type="HAMAP-Rule" id="MF_01396"/>
    </source>
</evidence>
<feature type="transmembrane region" description="Helical" evidence="13">
    <location>
        <begin position="6"/>
        <end position="30"/>
    </location>
</feature>
<evidence type="ECO:0000256" key="7">
    <source>
        <dbReference type="ARBA" id="ARBA00022989"/>
    </source>
</evidence>
<dbReference type="PRINTS" id="PR00124">
    <property type="entry name" value="ATPASEC"/>
</dbReference>
<dbReference type="Gene3D" id="1.20.20.10">
    <property type="entry name" value="F1F0 ATP synthase subunit C"/>
    <property type="match status" value="1"/>
</dbReference>
<evidence type="ECO:0000313" key="16">
    <source>
        <dbReference type="Proteomes" id="UP001230156"/>
    </source>
</evidence>
<evidence type="ECO:0000256" key="11">
    <source>
        <dbReference type="ARBA" id="ARBA00023310"/>
    </source>
</evidence>
<protein>
    <recommendedName>
        <fullName evidence="13">ATP synthase subunit c</fullName>
    </recommendedName>
    <alternativeName>
        <fullName evidence="13">ATP synthase F(0) sector subunit c</fullName>
    </alternativeName>
    <alternativeName>
        <fullName evidence="13">F-type ATPase subunit c</fullName>
        <shortName evidence="13">F-ATPase subunit c</shortName>
    </alternativeName>
    <alternativeName>
        <fullName evidence="13">Lipid-binding protein</fullName>
    </alternativeName>
</protein>
<comment type="subcellular location">
    <subcellularLocation>
        <location evidence="13">Cell membrane</location>
        <topology evidence="13">Multi-pass membrane protein</topology>
    </subcellularLocation>
    <subcellularLocation>
        <location evidence="1">Membrane</location>
        <topology evidence="1">Multi-pass membrane protein</topology>
    </subcellularLocation>
</comment>
<dbReference type="NCBIfam" id="TIGR01260">
    <property type="entry name" value="ATP_synt_c"/>
    <property type="match status" value="1"/>
</dbReference>
<keyword evidence="7 13" id="KW-1133">Transmembrane helix</keyword>
<reference evidence="16" key="1">
    <citation type="submission" date="2023-08" db="EMBL/GenBank/DDBJ databases">
        <title>Rhodospirillaceae gen. nov., a novel taxon isolated from the Yangtze River Yuezi River estuary sludge.</title>
        <authorList>
            <person name="Ruan L."/>
        </authorList>
    </citation>
    <scope>NUCLEOTIDE SEQUENCE [LARGE SCALE GENOMIC DNA]</scope>
    <source>
        <strain evidence="16">R-7</strain>
    </source>
</reference>
<evidence type="ECO:0000259" key="14">
    <source>
        <dbReference type="Pfam" id="PF00137"/>
    </source>
</evidence>
<dbReference type="Pfam" id="PF00137">
    <property type="entry name" value="ATP-synt_C"/>
    <property type="match status" value="1"/>
</dbReference>
<dbReference type="RefSeq" id="WP_379954377.1">
    <property type="nucleotide sequence ID" value="NZ_JAUYVI010000002.1"/>
</dbReference>
<dbReference type="InterPro" id="IPR005953">
    <property type="entry name" value="ATP_synth_csu_bac/chlpt"/>
</dbReference>
<evidence type="ECO:0000256" key="12">
    <source>
        <dbReference type="ARBA" id="ARBA00025198"/>
    </source>
</evidence>
<keyword evidence="3 13" id="KW-0813">Transport</keyword>
<dbReference type="SUPFAM" id="SSF81333">
    <property type="entry name" value="F1F0 ATP synthase subunit C"/>
    <property type="match status" value="1"/>
</dbReference>
<keyword evidence="5 13" id="KW-0812">Transmembrane</keyword>
<feature type="domain" description="V-ATPase proteolipid subunit C-like" evidence="14">
    <location>
        <begin position="9"/>
        <end position="71"/>
    </location>
</feature>
<keyword evidence="16" id="KW-1185">Reference proteome</keyword>
<evidence type="ECO:0000256" key="1">
    <source>
        <dbReference type="ARBA" id="ARBA00004141"/>
    </source>
</evidence>
<dbReference type="HAMAP" id="MF_01396">
    <property type="entry name" value="ATP_synth_c_bact"/>
    <property type="match status" value="1"/>
</dbReference>
<evidence type="ECO:0000256" key="2">
    <source>
        <dbReference type="ARBA" id="ARBA00006704"/>
    </source>
</evidence>
<dbReference type="InterPro" id="IPR035921">
    <property type="entry name" value="F/V-ATP_Csub_sf"/>
</dbReference>
<comment type="function">
    <text evidence="12 13">F(1)F(0) ATP synthase produces ATP from ADP in the presence of a proton or sodium gradient. F-type ATPases consist of two structural domains, F(1) containing the extramembraneous catalytic core and F(0) containing the membrane proton channel, linked together by a central stalk and a peripheral stalk. During catalysis, ATP synthesis in the catalytic domain of F(1) is coupled via a rotary mechanism of the central stalk subunits to proton translocation.</text>
</comment>
<dbReference type="PANTHER" id="PTHR10031">
    <property type="entry name" value="ATP SYNTHASE LIPID-BINDING PROTEIN, MITOCHONDRIAL"/>
    <property type="match status" value="1"/>
</dbReference>
<evidence type="ECO:0000256" key="3">
    <source>
        <dbReference type="ARBA" id="ARBA00022448"/>
    </source>
</evidence>
<keyword evidence="10 13" id="KW-0472">Membrane</keyword>
<comment type="similarity">
    <text evidence="2 13">Belongs to the ATPase C chain family.</text>
</comment>
<sequence>MDIEAAKLVGAGLAVLALAGAGIGLGVMFGHYMEGAMRNPEAQAKLRVQPMVAFALIEATGLIGFVVSMIILFS</sequence>
<dbReference type="CDD" id="cd18182">
    <property type="entry name" value="ATP-synt_Fo_c_ATP5G3"/>
    <property type="match status" value="1"/>
</dbReference>
<keyword evidence="8 13" id="KW-0406">Ion transport</keyword>
<keyword evidence="9 13" id="KW-0446">Lipid-binding</keyword>
<evidence type="ECO:0000256" key="9">
    <source>
        <dbReference type="ARBA" id="ARBA00023121"/>
    </source>
</evidence>
<accession>A0ABU0YGW5</accession>
<keyword evidence="6 13" id="KW-0375">Hydrogen ion transport</keyword>
<evidence type="ECO:0000313" key="15">
    <source>
        <dbReference type="EMBL" id="MDQ7246965.1"/>
    </source>
</evidence>
<dbReference type="InterPro" id="IPR002379">
    <property type="entry name" value="ATPase_proteolipid_c-like_dom"/>
</dbReference>
<keyword evidence="11 13" id="KW-0066">ATP synthesis</keyword>
<comment type="function">
    <text evidence="13">Key component of the F(0) channel; it plays a direct role in translocation across the membrane. A homomeric c-ring of between 10-14 subunits forms the central stalk rotor element with the F(1) delta and epsilon subunits.</text>
</comment>
<dbReference type="Proteomes" id="UP001230156">
    <property type="component" value="Unassembled WGS sequence"/>
</dbReference>
<gene>
    <name evidence="13 15" type="primary">atpE</name>
    <name evidence="15" type="ORF">Q8A70_04785</name>
</gene>
<keyword evidence="13" id="KW-1003">Cell membrane</keyword>